<organism evidence="1 2">
    <name type="scientific">Miniphocaeibacter halophilus</name>
    <dbReference type="NCBI Taxonomy" id="2931922"/>
    <lineage>
        <taxon>Bacteria</taxon>
        <taxon>Bacillati</taxon>
        <taxon>Bacillota</taxon>
        <taxon>Tissierellia</taxon>
        <taxon>Tissierellales</taxon>
        <taxon>Peptoniphilaceae</taxon>
        <taxon>Miniphocaeibacter</taxon>
    </lineage>
</organism>
<keyword evidence="1" id="KW-0067">ATP-binding</keyword>
<protein>
    <submittedName>
        <fullName evidence="1">ABC transporter ATP-binding protein</fullName>
    </submittedName>
</protein>
<keyword evidence="2" id="KW-1185">Reference proteome</keyword>
<reference evidence="1 2" key="1">
    <citation type="journal article" date="2022" name="Int. J. Syst. Evol. Microbiol.">
        <title>Miniphocaeibacter halophilus sp. nov., an ammonium-tolerant acetate-producing bacterium isolated from a biogas system.</title>
        <authorList>
            <person name="Schnurer A."/>
            <person name="Singh A."/>
            <person name="Bi S."/>
            <person name="Qiao W."/>
            <person name="Westerholm M."/>
        </authorList>
    </citation>
    <scope>NUCLEOTIDE SEQUENCE [LARGE SCALE GENOMIC DNA]</scope>
    <source>
        <strain evidence="1 2">AMB_01</strain>
    </source>
</reference>
<evidence type="ECO:0000313" key="1">
    <source>
        <dbReference type="EMBL" id="QQK09089.1"/>
    </source>
</evidence>
<evidence type="ECO:0000313" key="2">
    <source>
        <dbReference type="Proteomes" id="UP000595814"/>
    </source>
</evidence>
<proteinExistence type="predicted"/>
<dbReference type="Proteomes" id="UP000595814">
    <property type="component" value="Chromosome"/>
</dbReference>
<keyword evidence="1" id="KW-0547">Nucleotide-binding</keyword>
<sequence length="251" mass="28076">MLEISNLKKSYKSGNSNLQVLRNLSLKVEEGEFVSIMGSSGSGKSTLLNCICRYIDYESGLINLKGNDIGKFTEEDLATMRNTNIGFIFQDYMLLDGLNLIENTCVPSIISKMKKTNTMYESMEEKAKNLLNLFGLAEKMDSFPAELSGGQRQRVSIARSLINSPDIILADEPTGNLDSKSANEVIDSFTRIKKDLNTSILMVTHDMYYASYSDKVFILNKGEISKVLVNKGNRKELQDEIVEAFANMDRS</sequence>
<dbReference type="EMBL" id="CP066744">
    <property type="protein sequence ID" value="QQK09089.1"/>
    <property type="molecule type" value="Genomic_DNA"/>
</dbReference>
<accession>A0AC61MZ52</accession>
<gene>
    <name evidence="1" type="ORF">JFY71_06095</name>
</gene>
<name>A0AC61MZ52_9FIRM</name>